<dbReference type="CDD" id="cd03188">
    <property type="entry name" value="GST_C_Beta"/>
    <property type="match status" value="1"/>
</dbReference>
<dbReference type="InterPro" id="IPR040079">
    <property type="entry name" value="Glutathione_S-Trfase"/>
</dbReference>
<dbReference type="PANTHER" id="PTHR44051:SF8">
    <property type="entry name" value="GLUTATHIONE S-TRANSFERASE GSTA"/>
    <property type="match status" value="1"/>
</dbReference>
<dbReference type="PROSITE" id="PS50405">
    <property type="entry name" value="GST_CTER"/>
    <property type="match status" value="1"/>
</dbReference>
<dbReference type="InterPro" id="IPR036249">
    <property type="entry name" value="Thioredoxin-like_sf"/>
</dbReference>
<dbReference type="STRING" id="188906.SAMN04488526_3172"/>
<dbReference type="Gene3D" id="1.20.1050.10">
    <property type="match status" value="1"/>
</dbReference>
<dbReference type="SUPFAM" id="SSF52833">
    <property type="entry name" value="Thioredoxin-like"/>
    <property type="match status" value="1"/>
</dbReference>
<dbReference type="SFLD" id="SFLDS00019">
    <property type="entry name" value="Glutathione_Transferase_(cytos"/>
    <property type="match status" value="1"/>
</dbReference>
<dbReference type="SFLD" id="SFLDG00358">
    <property type="entry name" value="Main_(cytGST)"/>
    <property type="match status" value="1"/>
</dbReference>
<keyword evidence="4" id="KW-1185">Reference proteome</keyword>
<dbReference type="InterPro" id="IPR010987">
    <property type="entry name" value="Glutathione-S-Trfase_C-like"/>
</dbReference>
<dbReference type="PROSITE" id="PS50404">
    <property type="entry name" value="GST_NTER"/>
    <property type="match status" value="1"/>
</dbReference>
<gene>
    <name evidence="3" type="ORF">SAMN04488526_3172</name>
</gene>
<dbReference type="RefSeq" id="WP_092764587.1">
    <property type="nucleotide sequence ID" value="NZ_FNZQ01000007.1"/>
</dbReference>
<dbReference type="InterPro" id="IPR036282">
    <property type="entry name" value="Glutathione-S-Trfase_C_sf"/>
</dbReference>
<accession>A0A1H7RXA7</accession>
<organism evidence="3 4">
    <name type="scientific">Jannaschia helgolandensis</name>
    <dbReference type="NCBI Taxonomy" id="188906"/>
    <lineage>
        <taxon>Bacteria</taxon>
        <taxon>Pseudomonadati</taxon>
        <taxon>Pseudomonadota</taxon>
        <taxon>Alphaproteobacteria</taxon>
        <taxon>Rhodobacterales</taxon>
        <taxon>Roseobacteraceae</taxon>
        <taxon>Jannaschia</taxon>
    </lineage>
</organism>
<dbReference type="Pfam" id="PF02798">
    <property type="entry name" value="GST_N"/>
    <property type="match status" value="1"/>
</dbReference>
<dbReference type="CDD" id="cd03057">
    <property type="entry name" value="GST_N_Beta"/>
    <property type="match status" value="1"/>
</dbReference>
<dbReference type="InterPro" id="IPR004045">
    <property type="entry name" value="Glutathione_S-Trfase_N"/>
</dbReference>
<evidence type="ECO:0000313" key="4">
    <source>
        <dbReference type="Proteomes" id="UP000199283"/>
    </source>
</evidence>
<dbReference type="EMBL" id="FNZQ01000007">
    <property type="protein sequence ID" value="SEL64649.1"/>
    <property type="molecule type" value="Genomic_DNA"/>
</dbReference>
<sequence>MFTLYYAKGTAALPVHIALEESGAEYELRLLDFTAKDHLQPDYLNVNPKGRVPALVMDDGILTEAPALLAYIGQTYSAANLIPSTPFGFAQAQEFNLYIAATVHVAHAHKMRGARWSDDTASHDAMRMKVAENMTGCAEFIENRYLKGPWVLGEQYSVCDPYLFLVTRWLKGDGVDESAFPNILAHRARMEARPAVQAVLKFHE</sequence>
<evidence type="ECO:0000259" key="1">
    <source>
        <dbReference type="PROSITE" id="PS50404"/>
    </source>
</evidence>
<dbReference type="PANTHER" id="PTHR44051">
    <property type="entry name" value="GLUTATHIONE S-TRANSFERASE-RELATED"/>
    <property type="match status" value="1"/>
</dbReference>
<dbReference type="Pfam" id="PF14497">
    <property type="entry name" value="GST_C_3"/>
    <property type="match status" value="1"/>
</dbReference>
<protein>
    <submittedName>
        <fullName evidence="3">Glutathione S-transferase</fullName>
    </submittedName>
</protein>
<evidence type="ECO:0000259" key="2">
    <source>
        <dbReference type="PROSITE" id="PS50405"/>
    </source>
</evidence>
<dbReference type="Gene3D" id="3.40.30.10">
    <property type="entry name" value="Glutaredoxin"/>
    <property type="match status" value="1"/>
</dbReference>
<dbReference type="InterPro" id="IPR004046">
    <property type="entry name" value="GST_C"/>
</dbReference>
<reference evidence="3 4" key="1">
    <citation type="submission" date="2016-10" db="EMBL/GenBank/DDBJ databases">
        <authorList>
            <person name="de Groot N.N."/>
        </authorList>
    </citation>
    <scope>NUCLEOTIDE SEQUENCE [LARGE SCALE GENOMIC DNA]</scope>
    <source>
        <strain evidence="3 4">DSM 14858</strain>
    </source>
</reference>
<proteinExistence type="predicted"/>
<evidence type="ECO:0000313" key="3">
    <source>
        <dbReference type="EMBL" id="SEL64649.1"/>
    </source>
</evidence>
<dbReference type="SFLD" id="SFLDG01150">
    <property type="entry name" value="Main.1:_Beta-like"/>
    <property type="match status" value="1"/>
</dbReference>
<dbReference type="GO" id="GO:0016740">
    <property type="term" value="F:transferase activity"/>
    <property type="evidence" value="ECO:0007669"/>
    <property type="project" value="UniProtKB-KW"/>
</dbReference>
<feature type="domain" description="GST C-terminal" evidence="2">
    <location>
        <begin position="85"/>
        <end position="204"/>
    </location>
</feature>
<dbReference type="Proteomes" id="UP000199283">
    <property type="component" value="Unassembled WGS sequence"/>
</dbReference>
<dbReference type="OrthoDB" id="7583243at2"/>
<name>A0A1H7RXA7_9RHOB</name>
<feature type="domain" description="GST N-terminal" evidence="1">
    <location>
        <begin position="1"/>
        <end position="80"/>
    </location>
</feature>
<dbReference type="AlphaFoldDB" id="A0A1H7RXA7"/>
<dbReference type="SUPFAM" id="SSF47616">
    <property type="entry name" value="GST C-terminal domain-like"/>
    <property type="match status" value="1"/>
</dbReference>
<keyword evidence="3" id="KW-0808">Transferase</keyword>